<protein>
    <recommendedName>
        <fullName evidence="3">Helicase/UvrB N-terminal domain-containing protein</fullName>
    </recommendedName>
</protein>
<gene>
    <name evidence="1" type="ORF">D1831_14225</name>
</gene>
<feature type="non-terminal residue" evidence="1">
    <location>
        <position position="685"/>
    </location>
</feature>
<organism evidence="1 2">
    <name type="scientific">Lactiplantibacillus garii</name>
    <dbReference type="NCBI Taxonomy" id="2306423"/>
    <lineage>
        <taxon>Bacteria</taxon>
        <taxon>Bacillati</taxon>
        <taxon>Bacillota</taxon>
        <taxon>Bacilli</taxon>
        <taxon>Lactobacillales</taxon>
        <taxon>Lactobacillaceae</taxon>
        <taxon>Lactiplantibacillus</taxon>
    </lineage>
</organism>
<sequence>MKIEDFDNMYEALEKRGNRGNLMTLNAPTGSGKTFTITRFLVGKAINDPKFRGFFISDQKKNLNISSFKAEWKNRSKKPFYQHVAIMRSLTDTVALIIEDFNKRDDGKIKGIPRKLFENEQVQERLNLLSDQYYFTKKMMKKENDITTYSALKKSEYVFRQKVIEYLCLKVGVKDSSANESRVKIRNYVRSNVDEVSQWVSKIYPSIDLDHRQICIMTTMKFKKSFPKFFSQGSQEFLQADVLNDALVILDEFDSTKNQFLSDAIERALMMKTDFLGLFNAIRNGLIELPQNKPTELSEIILNKTNYTQLLKRANQMCQRYKLDYLYKSDESNTSDNYIFHLPYYLLISGNENWETHLNSEKKRVDINHSQEKNNLHFSEMLAQVTIFLEKFAKVFFSAARQYADSVNKLRVSTENQMTIHDASYSIYNALGLTNDQIDVLVAVWEDLGFRQIPQQSKFFGTNTRPAGYQQFQKRGLQIFALADSDRHAMRTNINGAFLQQTPERFLLDVIKKANVLGLSATADIKTVLDNYDMDYLKDQLQGHFFQGKQCLTDATKAQFNIAKKYDEMGIQVSAFCAYEKNYSMKNQMTDVIAQRLTSSELEIIDGADLDKLNHIFNKGVSRLDDNYFVQRYLELFDSFVIFLRQPTATSFLGLQGPLPNDNTDYKMNAGFIQQIFDQLRTILC</sequence>
<keyword evidence="2" id="KW-1185">Reference proteome</keyword>
<reference evidence="1 2" key="1">
    <citation type="submission" date="2018-08" db="EMBL/GenBank/DDBJ databases">
        <title>Genome Lactobacillus garii FI11369.</title>
        <authorList>
            <person name="Diaz M."/>
            <person name="Narbad A."/>
        </authorList>
    </citation>
    <scope>NUCLEOTIDE SEQUENCE [LARGE SCALE GENOMIC DNA]</scope>
    <source>
        <strain evidence="1 2">FI11369</strain>
    </source>
</reference>
<evidence type="ECO:0000313" key="1">
    <source>
        <dbReference type="EMBL" id="RRK09185.1"/>
    </source>
</evidence>
<evidence type="ECO:0000313" key="2">
    <source>
        <dbReference type="Proteomes" id="UP000283633"/>
    </source>
</evidence>
<proteinExistence type="predicted"/>
<dbReference type="Proteomes" id="UP000283633">
    <property type="component" value="Unassembled WGS sequence"/>
</dbReference>
<dbReference type="EMBL" id="QWZQ01000100">
    <property type="protein sequence ID" value="RRK09185.1"/>
    <property type="molecule type" value="Genomic_DNA"/>
</dbReference>
<accession>A0A426D3B2</accession>
<comment type="caution">
    <text evidence="1">The sequence shown here is derived from an EMBL/GenBank/DDBJ whole genome shotgun (WGS) entry which is preliminary data.</text>
</comment>
<evidence type="ECO:0008006" key="3">
    <source>
        <dbReference type="Google" id="ProtNLM"/>
    </source>
</evidence>
<dbReference type="AlphaFoldDB" id="A0A426D3B2"/>
<name>A0A426D3B2_9LACO</name>